<evidence type="ECO:0000259" key="1">
    <source>
        <dbReference type="SMART" id="SM00866"/>
    </source>
</evidence>
<protein>
    <submittedName>
        <fullName evidence="2">UTRA domain-containing protein</fullName>
    </submittedName>
</protein>
<comment type="caution">
    <text evidence="2">The sequence shown here is derived from an EMBL/GenBank/DDBJ whole genome shotgun (WGS) entry which is preliminary data.</text>
</comment>
<keyword evidence="3" id="KW-1185">Reference proteome</keyword>
<gene>
    <name evidence="2" type="ORF">L2A60_16715</name>
</gene>
<dbReference type="SMART" id="SM00866">
    <property type="entry name" value="UTRA"/>
    <property type="match status" value="1"/>
</dbReference>
<feature type="domain" description="UbiC transcription regulator-associated" evidence="1">
    <location>
        <begin position="17"/>
        <end position="154"/>
    </location>
</feature>
<name>A0ABS9E1U0_9PROT</name>
<dbReference type="SUPFAM" id="SSF64288">
    <property type="entry name" value="Chorismate lyase-like"/>
    <property type="match status" value="1"/>
</dbReference>
<organism evidence="2 3">
    <name type="scientific">Acidiphilium iwatense</name>
    <dbReference type="NCBI Taxonomy" id="768198"/>
    <lineage>
        <taxon>Bacteria</taxon>
        <taxon>Pseudomonadati</taxon>
        <taxon>Pseudomonadota</taxon>
        <taxon>Alphaproteobacteria</taxon>
        <taxon>Acetobacterales</taxon>
        <taxon>Acidocellaceae</taxon>
        <taxon>Acidiphilium</taxon>
    </lineage>
</organism>
<proteinExistence type="predicted"/>
<sequence>MIYEIDKFGPFTDAFLAAGENVAITVVDFGWKKEGIPDIFRGTADEVLCYSRLYETGGTHHALIQVTLPPRLGERVSRADTASMGVYELLRSKLRVEPFRADFEISSQLPNAALGGMLKISSTTPILVLERISYDQENDPIEQTIHYLIPTAYRIKTSAFKQKPKMLGSNHSD</sequence>
<dbReference type="PANTHER" id="PTHR44846:SF1">
    <property type="entry name" value="MANNOSYL-D-GLYCERATE TRANSPORT_METABOLISM SYSTEM REPRESSOR MNGR-RELATED"/>
    <property type="match status" value="1"/>
</dbReference>
<dbReference type="PANTHER" id="PTHR44846">
    <property type="entry name" value="MANNOSYL-D-GLYCERATE TRANSPORT/METABOLISM SYSTEM REPRESSOR MNGR-RELATED"/>
    <property type="match status" value="1"/>
</dbReference>
<reference evidence="2 3" key="1">
    <citation type="submission" date="2022-01" db="EMBL/GenBank/DDBJ databases">
        <authorList>
            <person name="Won M."/>
            <person name="Kim S.-J."/>
            <person name="Kwon S.-W."/>
        </authorList>
    </citation>
    <scope>NUCLEOTIDE SEQUENCE [LARGE SCALE GENOMIC DNA]</scope>
    <source>
        <strain evidence="2 3">KCTC 23505</strain>
    </source>
</reference>
<evidence type="ECO:0000313" key="2">
    <source>
        <dbReference type="EMBL" id="MCF3948318.1"/>
    </source>
</evidence>
<evidence type="ECO:0000313" key="3">
    <source>
        <dbReference type="Proteomes" id="UP001521209"/>
    </source>
</evidence>
<dbReference type="InterPro" id="IPR028978">
    <property type="entry name" value="Chorismate_lyase_/UTRA_dom_sf"/>
</dbReference>
<dbReference type="EMBL" id="JAKGBZ010000046">
    <property type="protein sequence ID" value="MCF3948318.1"/>
    <property type="molecule type" value="Genomic_DNA"/>
</dbReference>
<dbReference type="Pfam" id="PF07702">
    <property type="entry name" value="UTRA"/>
    <property type="match status" value="1"/>
</dbReference>
<dbReference type="Gene3D" id="3.40.1410.10">
    <property type="entry name" value="Chorismate lyase-like"/>
    <property type="match status" value="1"/>
</dbReference>
<dbReference type="InterPro" id="IPR011663">
    <property type="entry name" value="UTRA"/>
</dbReference>
<dbReference type="InterPro" id="IPR050679">
    <property type="entry name" value="Bact_HTH_transcr_reg"/>
</dbReference>
<accession>A0ABS9E1U0</accession>
<dbReference type="Proteomes" id="UP001521209">
    <property type="component" value="Unassembled WGS sequence"/>
</dbReference>